<sequence length="140" mass="15656">MASLLCRWFFTRFWSPSTGNRLRSSASHLKLLILNWRRVTPFLFSTERLSQVAFVAGLEAPSETTRQESQSGISTVELVQIQKPSSWVYGPQSQSGISTVELVQIQKPSSWVYGPHSLSLPFGLSTTYTSMATRELLLTG</sequence>
<organism evidence="1">
    <name type="scientific">Picea glauca</name>
    <name type="common">White spruce</name>
    <name type="synonym">Pinus glauca</name>
    <dbReference type="NCBI Taxonomy" id="3330"/>
    <lineage>
        <taxon>Eukaryota</taxon>
        <taxon>Viridiplantae</taxon>
        <taxon>Streptophyta</taxon>
        <taxon>Embryophyta</taxon>
        <taxon>Tracheophyta</taxon>
        <taxon>Spermatophyta</taxon>
        <taxon>Pinopsida</taxon>
        <taxon>Pinidae</taxon>
        <taxon>Conifers I</taxon>
        <taxon>Pinales</taxon>
        <taxon>Pinaceae</taxon>
        <taxon>Picea</taxon>
    </lineage>
</organism>
<comment type="caution">
    <text evidence="1">The sequence shown here is derived from an EMBL/GenBank/DDBJ whole genome shotgun (WGS) entry which is preliminary data.</text>
</comment>
<geneLocation type="mitochondrion" evidence="1"/>
<evidence type="ECO:0000313" key="1">
    <source>
        <dbReference type="EMBL" id="KUM45133.1"/>
    </source>
</evidence>
<dbReference type="EMBL" id="LKAM01000028">
    <property type="protein sequence ID" value="KUM45133.1"/>
    <property type="molecule type" value="Genomic_DNA"/>
</dbReference>
<protein>
    <submittedName>
        <fullName evidence="1">Uncharacterized protein</fullName>
    </submittedName>
</protein>
<dbReference type="AlphaFoldDB" id="A0A101LU03"/>
<proteinExistence type="predicted"/>
<reference evidence="1" key="1">
    <citation type="journal article" date="2015" name="Genome Biol. Evol.">
        <title>Organellar Genomes of White Spruce (Picea glauca): Assembly and Annotation.</title>
        <authorList>
            <person name="Jackman S.D."/>
            <person name="Warren R.L."/>
            <person name="Gibb E.A."/>
            <person name="Vandervalk B.P."/>
            <person name="Mohamadi H."/>
            <person name="Chu J."/>
            <person name="Raymond A."/>
            <person name="Pleasance S."/>
            <person name="Coope R."/>
            <person name="Wildung M.R."/>
            <person name="Ritland C.E."/>
            <person name="Bousquet J."/>
            <person name="Jones S.J."/>
            <person name="Bohlmann J."/>
            <person name="Birol I."/>
        </authorList>
    </citation>
    <scope>NUCLEOTIDE SEQUENCE [LARGE SCALE GENOMIC DNA]</scope>
    <source>
        <tissue evidence="1">Flushing bud</tissue>
    </source>
</reference>
<keyword evidence="1" id="KW-0496">Mitochondrion</keyword>
<name>A0A101LU03_PICGL</name>
<accession>A0A101LU03</accession>
<gene>
    <name evidence="1" type="ORF">ABT39_MTgene3633</name>
</gene>